<reference evidence="1 2" key="1">
    <citation type="submission" date="2018-12" db="EMBL/GenBank/DDBJ databases">
        <authorList>
            <consortium name="Pathogen Informatics"/>
        </authorList>
    </citation>
    <scope>NUCLEOTIDE SEQUENCE [LARGE SCALE GENOMIC DNA]</scope>
    <source>
        <strain evidence="1 2">NCTC13652</strain>
    </source>
</reference>
<dbReference type="PANTHER" id="PTHR11117">
    <property type="entry name" value="SUCCINYL-COA LIGASE SUBUNIT ALPHA"/>
    <property type="match status" value="1"/>
</dbReference>
<dbReference type="STRING" id="1122997.GCA_000425285_02225"/>
<dbReference type="Pfam" id="PF02629">
    <property type="entry name" value="CoA_binding"/>
    <property type="match status" value="1"/>
</dbReference>
<dbReference type="InterPro" id="IPR003781">
    <property type="entry name" value="CoA-bd"/>
</dbReference>
<organism evidence="1 2">
    <name type="scientific">Acidipropionibacterium jensenii</name>
    <dbReference type="NCBI Taxonomy" id="1749"/>
    <lineage>
        <taxon>Bacteria</taxon>
        <taxon>Bacillati</taxon>
        <taxon>Actinomycetota</taxon>
        <taxon>Actinomycetes</taxon>
        <taxon>Propionibacteriales</taxon>
        <taxon>Propionibacteriaceae</taxon>
        <taxon>Acidipropionibacterium</taxon>
    </lineage>
</organism>
<accession>A0A3S4YWV8</accession>
<dbReference type="GO" id="GO:0004776">
    <property type="term" value="F:succinate-CoA ligase (GDP-forming) activity"/>
    <property type="evidence" value="ECO:0007669"/>
    <property type="project" value="TreeGrafter"/>
</dbReference>
<dbReference type="NCBIfam" id="NF004760">
    <property type="entry name" value="PRK06091.1"/>
    <property type="match status" value="1"/>
</dbReference>
<protein>
    <submittedName>
        <fullName evidence="1">Membrane protein FdrA</fullName>
    </submittedName>
</protein>
<keyword evidence="2" id="KW-1185">Reference proteome</keyword>
<dbReference type="Gene3D" id="3.40.50.261">
    <property type="entry name" value="Succinyl-CoA synthetase domains"/>
    <property type="match status" value="2"/>
</dbReference>
<dbReference type="EMBL" id="LR134473">
    <property type="protein sequence ID" value="VEI03045.1"/>
    <property type="molecule type" value="Genomic_DNA"/>
</dbReference>
<dbReference type="GeneID" id="82884103"/>
<dbReference type="GO" id="GO:0009361">
    <property type="term" value="C:succinate-CoA ligase complex (ADP-forming)"/>
    <property type="evidence" value="ECO:0007669"/>
    <property type="project" value="TreeGrafter"/>
</dbReference>
<evidence type="ECO:0000313" key="1">
    <source>
        <dbReference type="EMBL" id="VEI03045.1"/>
    </source>
</evidence>
<dbReference type="Pfam" id="PF00549">
    <property type="entry name" value="Ligase_CoA"/>
    <property type="match status" value="1"/>
</dbReference>
<gene>
    <name evidence="1" type="primary">fdrA</name>
    <name evidence="1" type="ORF">NCTC13652_01243</name>
</gene>
<dbReference type="SUPFAM" id="SSF52210">
    <property type="entry name" value="Succinyl-CoA synthetase domains"/>
    <property type="match status" value="2"/>
</dbReference>
<dbReference type="RefSeq" id="WP_028703594.1">
    <property type="nucleotide sequence ID" value="NZ_CP040635.1"/>
</dbReference>
<sequence>MLTVVVQKNHYQDSVALMVLSRALSDLPGVDRASAMMGTPANKGILTDTGFEAPELAAATPADLVIGIVAEDAEVCRDAVSRADELLAAQASAASGSSMRRAHSLVRARTALPDANLALVSVPGAYAAAEARHLLDAGLNVMLFSDNVTLADEVDLKTRAGEAGLLVMGPDCGTSAFNGVPLAFANLCTAGSVGVVGASGTGTQEVMTQVDRLGAGISHAIGLGGRDLSDQVGGRTATQALAALDADPATDVIVLVSKPPAPAVRARIDTLAQGLSKPVVTMFVDGPRDAGRHGNVTATTTLAEAAARAVELVGVSSFTPSPGGDGAPAAGLIGLYTGGTLADEAAVIIRDALDLDVPLGAGDPGVVLSAGPHRIIDLGDDVFTQGRPHPMIDPALRAEKIVTTLADPATAVLLLDVVLGHGSAADPAGAIAGPIREGLEKARAEGRQVRVVASVCGTARDEQGLTEQVAALTEAGARVLPSNAAAARHAAALAARIGQPAPASPSPAPAGIAGLLAGPKVINVGLAGFAEELAGLHVPVVQWSWAPPAGGDARLARIVERLLAR</sequence>
<dbReference type="GO" id="GO:0004775">
    <property type="term" value="F:succinate-CoA ligase (ADP-forming) activity"/>
    <property type="evidence" value="ECO:0007669"/>
    <property type="project" value="TreeGrafter"/>
</dbReference>
<proteinExistence type="predicted"/>
<dbReference type="GO" id="GO:0006099">
    <property type="term" value="P:tricarboxylic acid cycle"/>
    <property type="evidence" value="ECO:0007669"/>
    <property type="project" value="TreeGrafter"/>
</dbReference>
<dbReference type="AlphaFoldDB" id="A0A3S4YWV8"/>
<evidence type="ECO:0000313" key="2">
    <source>
        <dbReference type="Proteomes" id="UP000277858"/>
    </source>
</evidence>
<dbReference type="Proteomes" id="UP000277858">
    <property type="component" value="Chromosome"/>
</dbReference>
<dbReference type="InterPro" id="IPR005811">
    <property type="entry name" value="SUCC_ACL_C"/>
</dbReference>
<dbReference type="OrthoDB" id="5580580at2"/>
<name>A0A3S4YWV8_9ACTN</name>
<dbReference type="GO" id="GO:0005829">
    <property type="term" value="C:cytosol"/>
    <property type="evidence" value="ECO:0007669"/>
    <property type="project" value="TreeGrafter"/>
</dbReference>
<dbReference type="InterPro" id="IPR016102">
    <property type="entry name" value="Succinyl-CoA_synth-like"/>
</dbReference>
<dbReference type="Gene3D" id="3.40.50.720">
    <property type="entry name" value="NAD(P)-binding Rossmann-like Domain"/>
    <property type="match status" value="1"/>
</dbReference>
<dbReference type="PANTHER" id="PTHR11117:SF24">
    <property type="entry name" value="PROTEIN FDRA"/>
    <property type="match status" value="1"/>
</dbReference>